<gene>
    <name evidence="1" type="ORF">K488DRAFT_37430</name>
</gene>
<protein>
    <submittedName>
        <fullName evidence="1">HAD-like domain-containing protein</fullName>
    </submittedName>
</protein>
<dbReference type="EMBL" id="MU273547">
    <property type="protein sequence ID" value="KAI0032391.1"/>
    <property type="molecule type" value="Genomic_DNA"/>
</dbReference>
<evidence type="ECO:0000313" key="1">
    <source>
        <dbReference type="EMBL" id="KAI0032391.1"/>
    </source>
</evidence>
<feature type="non-terminal residue" evidence="1">
    <location>
        <position position="350"/>
    </location>
</feature>
<organism evidence="1 2">
    <name type="scientific">Vararia minispora EC-137</name>
    <dbReference type="NCBI Taxonomy" id="1314806"/>
    <lineage>
        <taxon>Eukaryota</taxon>
        <taxon>Fungi</taxon>
        <taxon>Dikarya</taxon>
        <taxon>Basidiomycota</taxon>
        <taxon>Agaricomycotina</taxon>
        <taxon>Agaricomycetes</taxon>
        <taxon>Russulales</taxon>
        <taxon>Lachnocladiaceae</taxon>
        <taxon>Vararia</taxon>
    </lineage>
</organism>
<accession>A0ACB8QM14</accession>
<reference evidence="1" key="1">
    <citation type="submission" date="2021-02" db="EMBL/GenBank/DDBJ databases">
        <authorList>
            <consortium name="DOE Joint Genome Institute"/>
            <person name="Ahrendt S."/>
            <person name="Looney B.P."/>
            <person name="Miyauchi S."/>
            <person name="Morin E."/>
            <person name="Drula E."/>
            <person name="Courty P.E."/>
            <person name="Chicoki N."/>
            <person name="Fauchery L."/>
            <person name="Kohler A."/>
            <person name="Kuo A."/>
            <person name="Labutti K."/>
            <person name="Pangilinan J."/>
            <person name="Lipzen A."/>
            <person name="Riley R."/>
            <person name="Andreopoulos W."/>
            <person name="He G."/>
            <person name="Johnson J."/>
            <person name="Barry K.W."/>
            <person name="Grigoriev I.V."/>
            <person name="Nagy L."/>
            <person name="Hibbett D."/>
            <person name="Henrissat B."/>
            <person name="Matheny P.B."/>
            <person name="Labbe J."/>
            <person name="Martin F."/>
        </authorList>
    </citation>
    <scope>NUCLEOTIDE SEQUENCE</scope>
    <source>
        <strain evidence="1">EC-137</strain>
    </source>
</reference>
<dbReference type="Proteomes" id="UP000814128">
    <property type="component" value="Unassembled WGS sequence"/>
</dbReference>
<evidence type="ECO:0000313" key="2">
    <source>
        <dbReference type="Proteomes" id="UP000814128"/>
    </source>
</evidence>
<reference evidence="1" key="2">
    <citation type="journal article" date="2022" name="New Phytol.">
        <title>Evolutionary transition to the ectomycorrhizal habit in the genomes of a hyperdiverse lineage of mushroom-forming fungi.</title>
        <authorList>
            <person name="Looney B."/>
            <person name="Miyauchi S."/>
            <person name="Morin E."/>
            <person name="Drula E."/>
            <person name="Courty P.E."/>
            <person name="Kohler A."/>
            <person name="Kuo A."/>
            <person name="LaButti K."/>
            <person name="Pangilinan J."/>
            <person name="Lipzen A."/>
            <person name="Riley R."/>
            <person name="Andreopoulos W."/>
            <person name="He G."/>
            <person name="Johnson J."/>
            <person name="Nolan M."/>
            <person name="Tritt A."/>
            <person name="Barry K.W."/>
            <person name="Grigoriev I.V."/>
            <person name="Nagy L.G."/>
            <person name="Hibbett D."/>
            <person name="Henrissat B."/>
            <person name="Matheny P.B."/>
            <person name="Labbe J."/>
            <person name="Martin F.M."/>
        </authorList>
    </citation>
    <scope>NUCLEOTIDE SEQUENCE</scope>
    <source>
        <strain evidence="1">EC-137</strain>
    </source>
</reference>
<keyword evidence="2" id="KW-1185">Reference proteome</keyword>
<proteinExistence type="predicted"/>
<sequence length="350" mass="39688">VARLGVLTLALGGLGAIVYMGREWGAEELKERRLTQENAPSTRYGRTIARLGSLFDFFSKPAWIELLPPPLPPPHQKPYTLLVSVDDLLVTSTWDRQHGWRTVKRPGVDYFICYLSQFYEIVIFTTQQSYTALPILEKLDPYNYFITYKLFREATRMGNNGPVKDLSYLNRPLDKVILLDAHIEHTTANPENAIVLHPWKGERGDKGLVEMIPFLESIGIYRPHDVRPILKAYEGKDIPREYALKEAAEKKAVIEEWKARGGGRGLSGGGFTLSGLFGGKEQAPAMPETYLEKKRREAQAFYLQEQQYLEDNKAEIERMMQADLEERQKEMGGTIFGMLAGFAPKPPPAP</sequence>
<feature type="non-terminal residue" evidence="1">
    <location>
        <position position="1"/>
    </location>
</feature>
<name>A0ACB8QM14_9AGAM</name>
<comment type="caution">
    <text evidence="1">The sequence shown here is derived from an EMBL/GenBank/DDBJ whole genome shotgun (WGS) entry which is preliminary data.</text>
</comment>